<evidence type="ECO:0000313" key="1">
    <source>
        <dbReference type="EMBL" id="KAK4591853.1"/>
    </source>
</evidence>
<sequence length="151" mass="16870">MTTDKSWLLLKESQYCNYVATNENGKSLIVHVSCNHTGNGNSPQLQKDKLVGKDEDCSLVLATILLPSFRDVSLGYFHNLRSQFLEFGDGIFKICSTLGDTHPRSNGFDKTNISLPFITTAVDGPKNIDTTLMGQIFRIVFRFARQAFITC</sequence>
<keyword evidence="2" id="KW-1185">Reference proteome</keyword>
<comment type="caution">
    <text evidence="1">The sequence shown here is derived from an EMBL/GenBank/DDBJ whole genome shotgun (WGS) entry which is preliminary data.</text>
</comment>
<gene>
    <name evidence="1" type="ORF">RGQ29_016347</name>
</gene>
<evidence type="ECO:0000313" key="2">
    <source>
        <dbReference type="Proteomes" id="UP001324115"/>
    </source>
</evidence>
<proteinExistence type="predicted"/>
<accession>A0AAN7FE75</accession>
<organism evidence="1 2">
    <name type="scientific">Quercus rubra</name>
    <name type="common">Northern red oak</name>
    <name type="synonym">Quercus borealis</name>
    <dbReference type="NCBI Taxonomy" id="3512"/>
    <lineage>
        <taxon>Eukaryota</taxon>
        <taxon>Viridiplantae</taxon>
        <taxon>Streptophyta</taxon>
        <taxon>Embryophyta</taxon>
        <taxon>Tracheophyta</taxon>
        <taxon>Spermatophyta</taxon>
        <taxon>Magnoliopsida</taxon>
        <taxon>eudicotyledons</taxon>
        <taxon>Gunneridae</taxon>
        <taxon>Pentapetalae</taxon>
        <taxon>rosids</taxon>
        <taxon>fabids</taxon>
        <taxon>Fagales</taxon>
        <taxon>Fagaceae</taxon>
        <taxon>Quercus</taxon>
    </lineage>
</organism>
<dbReference type="Proteomes" id="UP001324115">
    <property type="component" value="Unassembled WGS sequence"/>
</dbReference>
<reference evidence="1 2" key="1">
    <citation type="journal article" date="2023" name="G3 (Bethesda)">
        <title>A haplotype-resolved chromosome-scale genome for Quercus rubra L. provides insights into the genetics of adaptive traits for red oak species.</title>
        <authorList>
            <person name="Kapoor B."/>
            <person name="Jenkins J."/>
            <person name="Schmutz J."/>
            <person name="Zhebentyayeva T."/>
            <person name="Kuelheim C."/>
            <person name="Coggeshall M."/>
            <person name="Heim C."/>
            <person name="Lasky J.R."/>
            <person name="Leites L."/>
            <person name="Islam-Faridi N."/>
            <person name="Romero-Severson J."/>
            <person name="DeLeo V.L."/>
            <person name="Lucas S.M."/>
            <person name="Lazic D."/>
            <person name="Gailing O."/>
            <person name="Carlson J."/>
            <person name="Staton M."/>
        </authorList>
    </citation>
    <scope>NUCLEOTIDE SEQUENCE [LARGE SCALE GENOMIC DNA]</scope>
    <source>
        <strain evidence="1">Pseudo-F2</strain>
    </source>
</reference>
<protein>
    <submittedName>
        <fullName evidence="1">Uncharacterized protein</fullName>
    </submittedName>
</protein>
<dbReference type="EMBL" id="JAXUIC010000004">
    <property type="protein sequence ID" value="KAK4591853.1"/>
    <property type="molecule type" value="Genomic_DNA"/>
</dbReference>
<name>A0AAN7FE75_QUERU</name>
<dbReference type="AlphaFoldDB" id="A0AAN7FE75"/>